<dbReference type="EMBL" id="JBANAX010000818">
    <property type="protein sequence ID" value="KAL1192549.1"/>
    <property type="molecule type" value="Genomic_DNA"/>
</dbReference>
<dbReference type="AlphaFoldDB" id="A0ABD0ZMB9"/>
<evidence type="ECO:0000313" key="7">
    <source>
        <dbReference type="EMBL" id="KAL1195785.1"/>
    </source>
</evidence>
<organism evidence="7 8">
    <name type="scientific">Cardamine amara subsp. amara</name>
    <dbReference type="NCBI Taxonomy" id="228776"/>
    <lineage>
        <taxon>Eukaryota</taxon>
        <taxon>Viridiplantae</taxon>
        <taxon>Streptophyta</taxon>
        <taxon>Embryophyta</taxon>
        <taxon>Tracheophyta</taxon>
        <taxon>Spermatophyta</taxon>
        <taxon>Magnoliopsida</taxon>
        <taxon>eudicotyledons</taxon>
        <taxon>Gunneridae</taxon>
        <taxon>Pentapetalae</taxon>
        <taxon>rosids</taxon>
        <taxon>malvids</taxon>
        <taxon>Brassicales</taxon>
        <taxon>Brassicaceae</taxon>
        <taxon>Cardamineae</taxon>
        <taxon>Cardamine</taxon>
    </lineage>
</organism>
<protein>
    <submittedName>
        <fullName evidence="7">Syntaxin-24</fullName>
    </submittedName>
</protein>
<keyword evidence="4" id="KW-0472">Membrane</keyword>
<dbReference type="GO" id="GO:0016020">
    <property type="term" value="C:membrane"/>
    <property type="evidence" value="ECO:0007669"/>
    <property type="project" value="UniProtKB-SubCell"/>
</dbReference>
<dbReference type="InterPro" id="IPR044839">
    <property type="entry name" value="NDR1-like"/>
</dbReference>
<comment type="subcellular location">
    <subcellularLocation>
        <location evidence="1">Membrane</location>
        <topology evidence="1">Single-pass membrane protein</topology>
    </subcellularLocation>
</comment>
<sequence length="133" mass="15120">MLGIHQNPVKLQVHGAELSEFNLDLGNNNLRYNLSLNFSIRNSKSCIGIHYDRFEAMVYYNNQRLGRVFVPSFYQGHKNTKTLETMFQGQNLVLLGDDGRRKFEDDRKIGVYGIDVADEANCSVPSQSTVGFL</sequence>
<keyword evidence="8" id="KW-1185">Reference proteome</keyword>
<dbReference type="InterPro" id="IPR004864">
    <property type="entry name" value="LEA_2"/>
</dbReference>
<dbReference type="PANTHER" id="PTHR31415">
    <property type="entry name" value="OS05G0367900 PROTEIN"/>
    <property type="match status" value="1"/>
</dbReference>
<accession>A0ABD0ZMB9</accession>
<dbReference type="PANTHER" id="PTHR31415:SF106">
    <property type="entry name" value="LATE EMBRYOGENESIS ABUNDANT PROTEIN LEA-2 SUBGROUP DOMAIN-CONTAINING PROTEIN"/>
    <property type="match status" value="1"/>
</dbReference>
<reference evidence="7 8" key="1">
    <citation type="submission" date="2024-04" db="EMBL/GenBank/DDBJ databases">
        <title>Genome assembly C_amara_ONT_v2.</title>
        <authorList>
            <person name="Yant L."/>
            <person name="Moore C."/>
            <person name="Slenker M."/>
        </authorList>
    </citation>
    <scope>NUCLEOTIDE SEQUENCE [LARGE SCALE GENOMIC DNA]</scope>
    <source>
        <tissue evidence="7">Leaf</tissue>
    </source>
</reference>
<name>A0ABD0ZMB9_CARAN</name>
<evidence type="ECO:0000256" key="3">
    <source>
        <dbReference type="ARBA" id="ARBA00022989"/>
    </source>
</evidence>
<comment type="caution">
    <text evidence="7">The sequence shown here is derived from an EMBL/GenBank/DDBJ whole genome shotgun (WGS) entry which is preliminary data.</text>
</comment>
<evidence type="ECO:0000256" key="2">
    <source>
        <dbReference type="ARBA" id="ARBA00022692"/>
    </source>
</evidence>
<feature type="domain" description="Late embryogenesis abundant protein LEA-2 subgroup" evidence="5">
    <location>
        <begin position="38"/>
        <end position="87"/>
    </location>
</feature>
<evidence type="ECO:0000256" key="1">
    <source>
        <dbReference type="ARBA" id="ARBA00004167"/>
    </source>
</evidence>
<gene>
    <name evidence="7" type="ORF">V5N11_010708</name>
    <name evidence="6" type="ORF">V5N11_012440</name>
</gene>
<dbReference type="Proteomes" id="UP001558713">
    <property type="component" value="Unassembled WGS sequence"/>
</dbReference>
<dbReference type="EMBL" id="JBANAX010000717">
    <property type="protein sequence ID" value="KAL1195785.1"/>
    <property type="molecule type" value="Genomic_DNA"/>
</dbReference>
<proteinExistence type="predicted"/>
<evidence type="ECO:0000313" key="8">
    <source>
        <dbReference type="Proteomes" id="UP001558713"/>
    </source>
</evidence>
<keyword evidence="2" id="KW-0812">Transmembrane</keyword>
<keyword evidence="3" id="KW-1133">Transmembrane helix</keyword>
<evidence type="ECO:0000313" key="6">
    <source>
        <dbReference type="EMBL" id="KAL1192549.1"/>
    </source>
</evidence>
<evidence type="ECO:0000256" key="4">
    <source>
        <dbReference type="ARBA" id="ARBA00023136"/>
    </source>
</evidence>
<dbReference type="Pfam" id="PF03168">
    <property type="entry name" value="LEA_2"/>
    <property type="match status" value="1"/>
</dbReference>
<evidence type="ECO:0000259" key="5">
    <source>
        <dbReference type="Pfam" id="PF03168"/>
    </source>
</evidence>